<dbReference type="Pfam" id="PF01699">
    <property type="entry name" value="Na_Ca_ex"/>
    <property type="match status" value="2"/>
</dbReference>
<keyword evidence="10" id="KW-0926">Vacuole</keyword>
<comment type="caution">
    <text evidence="12">The sequence shown here is derived from an EMBL/GenBank/DDBJ whole genome shotgun (WGS) entry which is preliminary data.</text>
</comment>
<evidence type="ECO:0000259" key="11">
    <source>
        <dbReference type="Pfam" id="PF01699"/>
    </source>
</evidence>
<evidence type="ECO:0000313" key="13">
    <source>
        <dbReference type="Proteomes" id="UP001321760"/>
    </source>
</evidence>
<evidence type="ECO:0000256" key="5">
    <source>
        <dbReference type="ARBA" id="ARBA00022692"/>
    </source>
</evidence>
<evidence type="ECO:0000256" key="6">
    <source>
        <dbReference type="ARBA" id="ARBA00022837"/>
    </source>
</evidence>
<sequence>MDRQRDEETPLLIAEPTHHDAAAIRNTADAAVRWLAAVWNVIKVTLLSSWLNVLLAFVPLGLVAGRQNWGPTSVFTLNFIAIIPLAAILSFATEEVAQSLGDTLGGLLNATFGNAVELIVTIVALRANELEIVQTSLLGSMLSNMLLVLGMCFLLGGIFNMMDEHGVGKEQTFSPGTAQTTCSIMILTSAAIIIPTTLSGVINHGGTTDDSNASILSLSRAMSVILLLLYGLYLVFALRTHKHLFEPQVAPEQDNLALPSNTDPTPHMHLTGLSSSVVLLLVTLLISFCAHYMVSSIDDVAQTYGISKKFIGLILIPIVGNAAEHSTACVVAVKDKMDLAMSVAIGSTIQIGLLATPVLVLVAWPMGRELTLQFGSFETVAFTISAVAVYSVVQDGKSNYLEGAMLLGLYVFIALAFWASPVENA</sequence>
<comment type="subcellular location">
    <subcellularLocation>
        <location evidence="1">Endomembrane system</location>
        <topology evidence="1">Multi-pass membrane protein</topology>
    </subcellularLocation>
    <subcellularLocation>
        <location evidence="10">Vacuole membrane</location>
    </subcellularLocation>
</comment>
<evidence type="ECO:0000256" key="4">
    <source>
        <dbReference type="ARBA" id="ARBA00022568"/>
    </source>
</evidence>
<dbReference type="Proteomes" id="UP001321760">
    <property type="component" value="Unassembled WGS sequence"/>
</dbReference>
<feature type="transmembrane region" description="Helical" evidence="10">
    <location>
        <begin position="343"/>
        <end position="364"/>
    </location>
</feature>
<dbReference type="AlphaFoldDB" id="A0AAV9G6Y7"/>
<name>A0AAV9G6Y7_9PEZI</name>
<evidence type="ECO:0000256" key="9">
    <source>
        <dbReference type="ARBA" id="ARBA00023136"/>
    </source>
</evidence>
<evidence type="ECO:0000256" key="3">
    <source>
        <dbReference type="ARBA" id="ARBA00022448"/>
    </source>
</evidence>
<dbReference type="GO" id="GO:0012505">
    <property type="term" value="C:endomembrane system"/>
    <property type="evidence" value="ECO:0007669"/>
    <property type="project" value="UniProtKB-SubCell"/>
</dbReference>
<dbReference type="PANTHER" id="PTHR31503">
    <property type="entry name" value="VACUOLAR CALCIUM ION TRANSPORTER"/>
    <property type="match status" value="1"/>
</dbReference>
<dbReference type="GO" id="GO:0006874">
    <property type="term" value="P:intracellular calcium ion homeostasis"/>
    <property type="evidence" value="ECO:0007669"/>
    <property type="project" value="TreeGrafter"/>
</dbReference>
<comment type="caution">
    <text evidence="10">Lacks conserved residue(s) required for the propagation of feature annotation.</text>
</comment>
<dbReference type="InterPro" id="IPR004713">
    <property type="entry name" value="CaH_exchang"/>
</dbReference>
<reference evidence="12" key="1">
    <citation type="journal article" date="2023" name="Mol. Phylogenet. Evol.">
        <title>Genome-scale phylogeny and comparative genomics of the fungal order Sordariales.</title>
        <authorList>
            <person name="Hensen N."/>
            <person name="Bonometti L."/>
            <person name="Westerberg I."/>
            <person name="Brannstrom I.O."/>
            <person name="Guillou S."/>
            <person name="Cros-Aarteil S."/>
            <person name="Calhoun S."/>
            <person name="Haridas S."/>
            <person name="Kuo A."/>
            <person name="Mondo S."/>
            <person name="Pangilinan J."/>
            <person name="Riley R."/>
            <person name="LaButti K."/>
            <person name="Andreopoulos B."/>
            <person name="Lipzen A."/>
            <person name="Chen C."/>
            <person name="Yan M."/>
            <person name="Daum C."/>
            <person name="Ng V."/>
            <person name="Clum A."/>
            <person name="Steindorff A."/>
            <person name="Ohm R.A."/>
            <person name="Martin F."/>
            <person name="Silar P."/>
            <person name="Natvig D.O."/>
            <person name="Lalanne C."/>
            <person name="Gautier V."/>
            <person name="Ament-Velasquez S.L."/>
            <person name="Kruys A."/>
            <person name="Hutchinson M.I."/>
            <person name="Powell A.J."/>
            <person name="Barry K."/>
            <person name="Miller A.N."/>
            <person name="Grigoriev I.V."/>
            <person name="Debuchy R."/>
            <person name="Gladieux P."/>
            <person name="Hiltunen Thoren M."/>
            <person name="Johannesson H."/>
        </authorList>
    </citation>
    <scope>NUCLEOTIDE SEQUENCE</scope>
    <source>
        <strain evidence="12">PSN243</strain>
    </source>
</reference>
<evidence type="ECO:0000256" key="10">
    <source>
        <dbReference type="RuleBase" id="RU365028"/>
    </source>
</evidence>
<comment type="function">
    <text evidence="10">Has a role in promoting intracellular calcium ion sequestration via the exchange of calcium ions for hydrogen ions across the vacuolar membrane. Involved also in manganese ion homeostasis via its uptake into the vacuole.</text>
</comment>
<accession>A0AAV9G6Y7</accession>
<feature type="domain" description="Sodium/calcium exchanger membrane region" evidence="11">
    <location>
        <begin position="276"/>
        <end position="418"/>
    </location>
</feature>
<dbReference type="Gene3D" id="1.20.1420.30">
    <property type="entry name" value="NCX, central ion-binding region"/>
    <property type="match status" value="1"/>
</dbReference>
<keyword evidence="5 10" id="KW-0812">Transmembrane</keyword>
<feature type="transmembrane region" description="Helical" evidence="10">
    <location>
        <begin position="273"/>
        <end position="294"/>
    </location>
</feature>
<dbReference type="InterPro" id="IPR044880">
    <property type="entry name" value="NCX_ion-bd_dom_sf"/>
</dbReference>
<feature type="transmembrane region" description="Helical" evidence="10">
    <location>
        <begin position="104"/>
        <end position="125"/>
    </location>
</feature>
<dbReference type="NCBIfam" id="TIGR00846">
    <property type="entry name" value="caca2"/>
    <property type="match status" value="1"/>
</dbReference>
<evidence type="ECO:0000256" key="7">
    <source>
        <dbReference type="ARBA" id="ARBA00022989"/>
    </source>
</evidence>
<feature type="transmembrane region" description="Helical" evidence="10">
    <location>
        <begin position="370"/>
        <end position="393"/>
    </location>
</feature>
<feature type="domain" description="Sodium/calcium exchanger membrane region" evidence="11">
    <location>
        <begin position="73"/>
        <end position="238"/>
    </location>
</feature>
<protein>
    <recommendedName>
        <fullName evidence="10">Vacuolar calcium ion transporter</fullName>
    </recommendedName>
</protein>
<organism evidence="12 13">
    <name type="scientific">Podospora aff. communis PSN243</name>
    <dbReference type="NCBI Taxonomy" id="3040156"/>
    <lineage>
        <taxon>Eukaryota</taxon>
        <taxon>Fungi</taxon>
        <taxon>Dikarya</taxon>
        <taxon>Ascomycota</taxon>
        <taxon>Pezizomycotina</taxon>
        <taxon>Sordariomycetes</taxon>
        <taxon>Sordariomycetidae</taxon>
        <taxon>Sordariales</taxon>
        <taxon>Podosporaceae</taxon>
        <taxon>Podospora</taxon>
    </lineage>
</organism>
<evidence type="ECO:0000256" key="8">
    <source>
        <dbReference type="ARBA" id="ARBA00023065"/>
    </source>
</evidence>
<proteinExistence type="inferred from homology"/>
<dbReference type="GO" id="GO:0000329">
    <property type="term" value="C:fungal-type vacuole membrane"/>
    <property type="evidence" value="ECO:0007669"/>
    <property type="project" value="TreeGrafter"/>
</dbReference>
<keyword evidence="10" id="KW-0050">Antiport</keyword>
<feature type="transmembrane region" description="Helical" evidence="10">
    <location>
        <begin position="74"/>
        <end position="92"/>
    </location>
</feature>
<evidence type="ECO:0000313" key="12">
    <source>
        <dbReference type="EMBL" id="KAK4443188.1"/>
    </source>
</evidence>
<feature type="transmembrane region" description="Helical" evidence="10">
    <location>
        <begin position="137"/>
        <end position="158"/>
    </location>
</feature>
<keyword evidence="7 10" id="KW-1133">Transmembrane helix</keyword>
<evidence type="ECO:0000256" key="2">
    <source>
        <dbReference type="ARBA" id="ARBA00008170"/>
    </source>
</evidence>
<reference evidence="12" key="2">
    <citation type="submission" date="2023-05" db="EMBL/GenBank/DDBJ databases">
        <authorList>
            <consortium name="Lawrence Berkeley National Laboratory"/>
            <person name="Steindorff A."/>
            <person name="Hensen N."/>
            <person name="Bonometti L."/>
            <person name="Westerberg I."/>
            <person name="Brannstrom I.O."/>
            <person name="Guillou S."/>
            <person name="Cros-Aarteil S."/>
            <person name="Calhoun S."/>
            <person name="Haridas S."/>
            <person name="Kuo A."/>
            <person name="Mondo S."/>
            <person name="Pangilinan J."/>
            <person name="Riley R."/>
            <person name="Labutti K."/>
            <person name="Andreopoulos B."/>
            <person name="Lipzen A."/>
            <person name="Chen C."/>
            <person name="Yanf M."/>
            <person name="Daum C."/>
            <person name="Ng V."/>
            <person name="Clum A."/>
            <person name="Ohm R."/>
            <person name="Martin F."/>
            <person name="Silar P."/>
            <person name="Natvig D."/>
            <person name="Lalanne C."/>
            <person name="Gautier V."/>
            <person name="Ament-Velasquez S.L."/>
            <person name="Kruys A."/>
            <person name="Hutchinson M.I."/>
            <person name="Powell A.J."/>
            <person name="Barry K."/>
            <person name="Miller A.N."/>
            <person name="Grigoriev I.V."/>
            <person name="Debuchy R."/>
            <person name="Gladieux P."/>
            <person name="Thoren M.H."/>
            <person name="Johannesson H."/>
        </authorList>
    </citation>
    <scope>NUCLEOTIDE SEQUENCE</scope>
    <source>
        <strain evidence="12">PSN243</strain>
    </source>
</reference>
<keyword evidence="9 10" id="KW-0472">Membrane</keyword>
<dbReference type="PANTHER" id="PTHR31503:SF22">
    <property type="entry name" value="VACUOLAR CALCIUM ION TRANSPORTER"/>
    <property type="match status" value="1"/>
</dbReference>
<keyword evidence="8 10" id="KW-0406">Ion transport</keyword>
<keyword evidence="13" id="KW-1185">Reference proteome</keyword>
<feature type="transmembrane region" description="Helical" evidence="10">
    <location>
        <begin position="214"/>
        <end position="236"/>
    </location>
</feature>
<dbReference type="NCBIfam" id="TIGR00378">
    <property type="entry name" value="cax"/>
    <property type="match status" value="1"/>
</dbReference>
<comment type="similarity">
    <text evidence="2 10">Belongs to the Ca(2+):cation antiporter (CaCA) (TC 2.A.19) family.</text>
</comment>
<keyword evidence="6 10" id="KW-0106">Calcium</keyword>
<keyword evidence="4 10" id="KW-0109">Calcium transport</keyword>
<feature type="transmembrane region" description="Helical" evidence="10">
    <location>
        <begin position="178"/>
        <end position="202"/>
    </location>
</feature>
<dbReference type="EMBL" id="MU865998">
    <property type="protein sequence ID" value="KAK4443188.1"/>
    <property type="molecule type" value="Genomic_DNA"/>
</dbReference>
<evidence type="ECO:0000256" key="1">
    <source>
        <dbReference type="ARBA" id="ARBA00004127"/>
    </source>
</evidence>
<gene>
    <name evidence="12" type="ORF">QBC34DRAFT_443592</name>
</gene>
<dbReference type="InterPro" id="IPR004798">
    <property type="entry name" value="CAX-like"/>
</dbReference>
<feature type="transmembrane region" description="Helical" evidence="10">
    <location>
        <begin position="400"/>
        <end position="419"/>
    </location>
</feature>
<dbReference type="InterPro" id="IPR004837">
    <property type="entry name" value="NaCa_Exmemb"/>
</dbReference>
<keyword evidence="3 10" id="KW-0813">Transport</keyword>
<feature type="transmembrane region" description="Helical" evidence="10">
    <location>
        <begin position="41"/>
        <end position="62"/>
    </location>
</feature>
<dbReference type="GO" id="GO:0015369">
    <property type="term" value="F:calcium:proton antiporter activity"/>
    <property type="evidence" value="ECO:0007669"/>
    <property type="project" value="UniProtKB-UniRule"/>
</dbReference>